<dbReference type="InterPro" id="IPR007236">
    <property type="entry name" value="SlyX"/>
</dbReference>
<proteinExistence type="inferred from homology"/>
<keyword evidence="2" id="KW-0175">Coiled coil</keyword>
<comment type="similarity">
    <text evidence="1">Belongs to the SlyX family.</text>
</comment>
<name>A0A9W6IPT6_9PROT</name>
<organism evidence="3 4">
    <name type="scientific">Maricaulis virginensis</name>
    <dbReference type="NCBI Taxonomy" id="144022"/>
    <lineage>
        <taxon>Bacteria</taxon>
        <taxon>Pseudomonadati</taxon>
        <taxon>Pseudomonadota</taxon>
        <taxon>Alphaproteobacteria</taxon>
        <taxon>Maricaulales</taxon>
        <taxon>Maricaulaceae</taxon>
        <taxon>Maricaulis</taxon>
    </lineage>
</organism>
<gene>
    <name evidence="1" type="primary">slyX</name>
    <name evidence="3" type="ORF">GCM10017621_28970</name>
</gene>
<dbReference type="Proteomes" id="UP001143486">
    <property type="component" value="Unassembled WGS sequence"/>
</dbReference>
<dbReference type="AlphaFoldDB" id="A0A9W6IPT6"/>
<dbReference type="Pfam" id="PF04102">
    <property type="entry name" value="SlyX"/>
    <property type="match status" value="1"/>
</dbReference>
<dbReference type="RefSeq" id="WP_271187741.1">
    <property type="nucleotide sequence ID" value="NZ_BSFE01000010.1"/>
</dbReference>
<evidence type="ECO:0000256" key="1">
    <source>
        <dbReference type="HAMAP-Rule" id="MF_00715"/>
    </source>
</evidence>
<evidence type="ECO:0000256" key="2">
    <source>
        <dbReference type="SAM" id="Coils"/>
    </source>
</evidence>
<dbReference type="HAMAP" id="MF_00715">
    <property type="entry name" value="SlyX"/>
    <property type="match status" value="1"/>
</dbReference>
<feature type="coiled-coil region" evidence="2">
    <location>
        <begin position="9"/>
        <end position="57"/>
    </location>
</feature>
<dbReference type="PANTHER" id="PTHR36508">
    <property type="entry name" value="PROTEIN SLYX"/>
    <property type="match status" value="1"/>
</dbReference>
<dbReference type="PANTHER" id="PTHR36508:SF1">
    <property type="entry name" value="PROTEIN SLYX"/>
    <property type="match status" value="1"/>
</dbReference>
<comment type="caution">
    <text evidence="3">The sequence shown here is derived from an EMBL/GenBank/DDBJ whole genome shotgun (WGS) entry which is preliminary data.</text>
</comment>
<accession>A0A9W6IPT6</accession>
<dbReference type="Gene3D" id="1.20.5.300">
    <property type="match status" value="1"/>
</dbReference>
<protein>
    <recommendedName>
        <fullName evidence="1">Protein SlyX homolog</fullName>
    </recommendedName>
</protein>
<evidence type="ECO:0000313" key="4">
    <source>
        <dbReference type="Proteomes" id="UP001143486"/>
    </source>
</evidence>
<sequence length="69" mass="8089">MIDSQAARLDSLETHISHQDRMIEELNEVVLAQREDIRRLERRIDKLMSRVATLEDQAPLPENTPPPHY</sequence>
<dbReference type="EMBL" id="BSFE01000010">
    <property type="protein sequence ID" value="GLK53389.1"/>
    <property type="molecule type" value="Genomic_DNA"/>
</dbReference>
<evidence type="ECO:0000313" key="3">
    <source>
        <dbReference type="EMBL" id="GLK53389.1"/>
    </source>
</evidence>
<reference evidence="3" key="2">
    <citation type="submission" date="2023-01" db="EMBL/GenBank/DDBJ databases">
        <authorList>
            <person name="Sun Q."/>
            <person name="Evtushenko L."/>
        </authorList>
    </citation>
    <scope>NUCLEOTIDE SEQUENCE</scope>
    <source>
        <strain evidence="3">VKM B-1513</strain>
    </source>
</reference>
<keyword evidence="4" id="KW-1185">Reference proteome</keyword>
<reference evidence="3" key="1">
    <citation type="journal article" date="2014" name="Int. J. Syst. Evol. Microbiol.">
        <title>Complete genome sequence of Corynebacterium casei LMG S-19264T (=DSM 44701T), isolated from a smear-ripened cheese.</title>
        <authorList>
            <consortium name="US DOE Joint Genome Institute (JGI-PGF)"/>
            <person name="Walter F."/>
            <person name="Albersmeier A."/>
            <person name="Kalinowski J."/>
            <person name="Ruckert C."/>
        </authorList>
    </citation>
    <scope>NUCLEOTIDE SEQUENCE</scope>
    <source>
        <strain evidence="3">VKM B-1513</strain>
    </source>
</reference>